<dbReference type="Proteomes" id="UP000005824">
    <property type="component" value="Unassembled WGS sequence"/>
</dbReference>
<reference evidence="1 2" key="1">
    <citation type="journal article" date="2011" name="J. Bacteriol.">
        <title>Genome sequence of Chthoniobacter flavus Ellin428, an aerobic heterotrophic soil bacterium.</title>
        <authorList>
            <person name="Kant R."/>
            <person name="van Passel M.W."/>
            <person name="Palva A."/>
            <person name="Lucas S."/>
            <person name="Lapidus A."/>
            <person name="Glavina Del Rio T."/>
            <person name="Dalin E."/>
            <person name="Tice H."/>
            <person name="Bruce D."/>
            <person name="Goodwin L."/>
            <person name="Pitluck S."/>
            <person name="Larimer F.W."/>
            <person name="Land M.L."/>
            <person name="Hauser L."/>
            <person name="Sangwan P."/>
            <person name="de Vos W.M."/>
            <person name="Janssen P.H."/>
            <person name="Smidt H."/>
        </authorList>
    </citation>
    <scope>NUCLEOTIDE SEQUENCE [LARGE SCALE GENOMIC DNA]</scope>
    <source>
        <strain evidence="1 2">Ellin428</strain>
    </source>
</reference>
<organism evidence="1 2">
    <name type="scientific">Chthoniobacter flavus Ellin428</name>
    <dbReference type="NCBI Taxonomy" id="497964"/>
    <lineage>
        <taxon>Bacteria</taxon>
        <taxon>Pseudomonadati</taxon>
        <taxon>Verrucomicrobiota</taxon>
        <taxon>Spartobacteria</taxon>
        <taxon>Chthoniobacterales</taxon>
        <taxon>Chthoniobacteraceae</taxon>
        <taxon>Chthoniobacter</taxon>
    </lineage>
</organism>
<accession>B4D800</accession>
<dbReference type="SUPFAM" id="SSF64288">
    <property type="entry name" value="Chorismate lyase-like"/>
    <property type="match status" value="1"/>
</dbReference>
<keyword evidence="2" id="KW-1185">Reference proteome</keyword>
<gene>
    <name evidence="1" type="ORF">CfE428DRAFT_5040</name>
</gene>
<dbReference type="AlphaFoldDB" id="B4D800"/>
<dbReference type="InterPro" id="IPR028978">
    <property type="entry name" value="Chorismate_lyase_/UTRA_dom_sf"/>
</dbReference>
<dbReference type="Gene3D" id="3.40.1410.10">
    <property type="entry name" value="Chorismate lyase-like"/>
    <property type="match status" value="1"/>
</dbReference>
<evidence type="ECO:0000313" key="1">
    <source>
        <dbReference type="EMBL" id="EDY17523.1"/>
    </source>
</evidence>
<dbReference type="eggNOG" id="COG3161">
    <property type="taxonomic scope" value="Bacteria"/>
</dbReference>
<name>B4D800_9BACT</name>
<proteinExistence type="predicted"/>
<dbReference type="RefSeq" id="WP_006982361.1">
    <property type="nucleotide sequence ID" value="NZ_ABVL01000019.1"/>
</dbReference>
<protein>
    <submittedName>
        <fullName evidence="1">Uncharacterized protein</fullName>
    </submittedName>
</protein>
<sequence>MIAANETELLYPLTLFWQAGGHALPEYEMVDGPAVPEPYRRLLVHHGDMTSRLETFWEGKIVLEVLHREHTPEAYRREVVLHIESTDLPVEYGAIEIDLTAFDGELRRLILEQHLPLGGLLNRFGVRYRSEPRGFIKLGADAMMQRLFRLPEAREFYGRSNVLLGENDRVLARIVEVLRPADAVRI</sequence>
<dbReference type="STRING" id="497964.CfE428DRAFT_5040"/>
<evidence type="ECO:0000313" key="2">
    <source>
        <dbReference type="Proteomes" id="UP000005824"/>
    </source>
</evidence>
<comment type="caution">
    <text evidence="1">The sequence shown here is derived from an EMBL/GenBank/DDBJ whole genome shotgun (WGS) entry which is preliminary data.</text>
</comment>
<dbReference type="InParanoid" id="B4D800"/>
<dbReference type="EMBL" id="ABVL01000019">
    <property type="protein sequence ID" value="EDY17523.1"/>
    <property type="molecule type" value="Genomic_DNA"/>
</dbReference>